<reference evidence="3 4" key="1">
    <citation type="submission" date="2019-08" db="EMBL/GenBank/DDBJ databases">
        <title>Draft genome sequences of two oriental melons (Cucumis melo L. var makuwa).</title>
        <authorList>
            <person name="Kwon S.-Y."/>
        </authorList>
    </citation>
    <scope>NUCLEOTIDE SEQUENCE [LARGE SCALE GENOMIC DNA]</scope>
    <source>
        <strain evidence="4">cv. Chang Bougi</strain>
        <strain evidence="3">cv. SW 3</strain>
        <tissue evidence="1">Leaf</tissue>
    </source>
</reference>
<evidence type="ECO:0000313" key="4">
    <source>
        <dbReference type="Proteomes" id="UP000321947"/>
    </source>
</evidence>
<dbReference type="PANTHER" id="PTHR11439">
    <property type="entry name" value="GAG-POL-RELATED RETROTRANSPOSON"/>
    <property type="match status" value="1"/>
</dbReference>
<dbReference type="Proteomes" id="UP000321947">
    <property type="component" value="Unassembled WGS sequence"/>
</dbReference>
<gene>
    <name evidence="2" type="ORF">E5676_scaffold18G00500</name>
    <name evidence="1" type="ORF">E6C27_scaffold22G005020</name>
</gene>
<dbReference type="OrthoDB" id="414945at2759"/>
<dbReference type="STRING" id="1194695.A0A5A7UXD6"/>
<dbReference type="EMBL" id="SSTD01015735">
    <property type="protein sequence ID" value="TYK02250.1"/>
    <property type="molecule type" value="Genomic_DNA"/>
</dbReference>
<dbReference type="PANTHER" id="PTHR11439:SF463">
    <property type="entry name" value="REVERSE TRANSCRIPTASE TY1_COPIA-TYPE DOMAIN-CONTAINING PROTEIN"/>
    <property type="match status" value="1"/>
</dbReference>
<name>A0A5A7UXD6_CUCMM</name>
<evidence type="ECO:0000313" key="2">
    <source>
        <dbReference type="EMBL" id="TYK02250.1"/>
    </source>
</evidence>
<sequence length="278" mass="31471">MDEEYKGLLKNKTRDLVPPSSSMNVVGNKWVFQIKRNANGSIQRHKARLVAEGFIRTLGLISLRLLARIWTLTTPVSMANYLKMSICLNPWPTTNLSINAYSDADWASYIDDRKSVATYCVFVGNNLVSWSSKKQTIVARSSIESEYRALAHAAFEIIWLKQLLCELHVPTASEIIWLKQLLCEIHVPNSAKLILWCDNLSVGALVANPVFHAITKHIDIDVHFVRDQVLRGALEVRYISSLDQLANFLTKTLNTLSFPMFTCQARRTLSTLSFKGRC</sequence>
<evidence type="ECO:0000313" key="1">
    <source>
        <dbReference type="EMBL" id="KAA0060623.1"/>
    </source>
</evidence>
<dbReference type="AlphaFoldDB" id="A0A5A7UXD6"/>
<dbReference type="CDD" id="cd09272">
    <property type="entry name" value="RNase_HI_RT_Ty1"/>
    <property type="match status" value="1"/>
</dbReference>
<comment type="caution">
    <text evidence="1">The sequence shown here is derived from an EMBL/GenBank/DDBJ whole genome shotgun (WGS) entry which is preliminary data.</text>
</comment>
<organism evidence="1 3">
    <name type="scientific">Cucumis melo var. makuwa</name>
    <name type="common">Oriental melon</name>
    <dbReference type="NCBI Taxonomy" id="1194695"/>
    <lineage>
        <taxon>Eukaryota</taxon>
        <taxon>Viridiplantae</taxon>
        <taxon>Streptophyta</taxon>
        <taxon>Embryophyta</taxon>
        <taxon>Tracheophyta</taxon>
        <taxon>Spermatophyta</taxon>
        <taxon>Magnoliopsida</taxon>
        <taxon>eudicotyledons</taxon>
        <taxon>Gunneridae</taxon>
        <taxon>Pentapetalae</taxon>
        <taxon>rosids</taxon>
        <taxon>fabids</taxon>
        <taxon>Cucurbitales</taxon>
        <taxon>Cucurbitaceae</taxon>
        <taxon>Benincaseae</taxon>
        <taxon>Cucumis</taxon>
    </lineage>
</organism>
<proteinExistence type="predicted"/>
<dbReference type="EMBL" id="SSTE01005668">
    <property type="protein sequence ID" value="KAA0060623.1"/>
    <property type="molecule type" value="Genomic_DNA"/>
</dbReference>
<evidence type="ECO:0000313" key="3">
    <source>
        <dbReference type="Proteomes" id="UP000321393"/>
    </source>
</evidence>
<protein>
    <submittedName>
        <fullName evidence="1 2">Mitochondrial protein</fullName>
    </submittedName>
</protein>
<dbReference type="Proteomes" id="UP000321393">
    <property type="component" value="Unassembled WGS sequence"/>
</dbReference>
<accession>A0A5A7UXD6</accession>